<reference evidence="1 2" key="1">
    <citation type="journal article" date="2021" name="BMC Genomics">
        <title>Datura genome reveals duplications of psychoactive alkaloid biosynthetic genes and high mutation rate following tissue culture.</title>
        <authorList>
            <person name="Rajewski A."/>
            <person name="Carter-House D."/>
            <person name="Stajich J."/>
            <person name="Litt A."/>
        </authorList>
    </citation>
    <scope>NUCLEOTIDE SEQUENCE [LARGE SCALE GENOMIC DNA]</scope>
    <source>
        <strain evidence="1">AR-01</strain>
    </source>
</reference>
<organism evidence="1 2">
    <name type="scientific">Datura stramonium</name>
    <name type="common">Jimsonweed</name>
    <name type="synonym">Common thornapple</name>
    <dbReference type="NCBI Taxonomy" id="4076"/>
    <lineage>
        <taxon>Eukaryota</taxon>
        <taxon>Viridiplantae</taxon>
        <taxon>Streptophyta</taxon>
        <taxon>Embryophyta</taxon>
        <taxon>Tracheophyta</taxon>
        <taxon>Spermatophyta</taxon>
        <taxon>Magnoliopsida</taxon>
        <taxon>eudicotyledons</taxon>
        <taxon>Gunneridae</taxon>
        <taxon>Pentapetalae</taxon>
        <taxon>asterids</taxon>
        <taxon>lamiids</taxon>
        <taxon>Solanales</taxon>
        <taxon>Solanaceae</taxon>
        <taxon>Solanoideae</taxon>
        <taxon>Datureae</taxon>
        <taxon>Datura</taxon>
    </lineage>
</organism>
<name>A0ABS8SEE7_DATST</name>
<gene>
    <name evidence="1" type="ORF">HAX54_034650</name>
</gene>
<proteinExistence type="predicted"/>
<evidence type="ECO:0000313" key="1">
    <source>
        <dbReference type="EMBL" id="MCD7457261.1"/>
    </source>
</evidence>
<feature type="non-terminal residue" evidence="1">
    <location>
        <position position="1"/>
    </location>
</feature>
<protein>
    <submittedName>
        <fullName evidence="1">Uncharacterized protein</fullName>
    </submittedName>
</protein>
<dbReference type="Proteomes" id="UP000823775">
    <property type="component" value="Unassembled WGS sequence"/>
</dbReference>
<sequence>SLGYKLVSEPRISSMKERQVNDNDDYLSFIQELNDSQEPESHDPEITVNQTGEFLRNLLKKEGKKPME</sequence>
<dbReference type="EMBL" id="JACEIK010000448">
    <property type="protein sequence ID" value="MCD7457261.1"/>
    <property type="molecule type" value="Genomic_DNA"/>
</dbReference>
<evidence type="ECO:0000313" key="2">
    <source>
        <dbReference type="Proteomes" id="UP000823775"/>
    </source>
</evidence>
<accession>A0ABS8SEE7</accession>
<keyword evidence="2" id="KW-1185">Reference proteome</keyword>
<comment type="caution">
    <text evidence="1">The sequence shown here is derived from an EMBL/GenBank/DDBJ whole genome shotgun (WGS) entry which is preliminary data.</text>
</comment>